<keyword evidence="14" id="KW-0829">Tyrosine-protein kinase</keyword>
<comment type="caution">
    <text evidence="20">The sequence shown here is derived from an EMBL/GenBank/DDBJ whole genome shotgun (WGS) entry which is preliminary data.</text>
</comment>
<feature type="transmembrane region" description="Helical" evidence="17">
    <location>
        <begin position="23"/>
        <end position="41"/>
    </location>
</feature>
<evidence type="ECO:0000256" key="12">
    <source>
        <dbReference type="ARBA" id="ARBA00022989"/>
    </source>
</evidence>
<feature type="coiled-coil region" evidence="16">
    <location>
        <begin position="330"/>
        <end position="396"/>
    </location>
</feature>
<dbReference type="RefSeq" id="WP_188407486.1">
    <property type="nucleotide sequence ID" value="NZ_BMDY01000016.1"/>
</dbReference>
<evidence type="ECO:0000256" key="9">
    <source>
        <dbReference type="ARBA" id="ARBA00022741"/>
    </source>
</evidence>
<dbReference type="InterPro" id="IPR005702">
    <property type="entry name" value="Wzc-like_C"/>
</dbReference>
<dbReference type="Pfam" id="PF13614">
    <property type="entry name" value="AAA_31"/>
    <property type="match status" value="1"/>
</dbReference>
<dbReference type="CDD" id="cd05387">
    <property type="entry name" value="BY-kinase"/>
    <property type="match status" value="1"/>
</dbReference>
<evidence type="ECO:0000256" key="6">
    <source>
        <dbReference type="ARBA" id="ARBA00022519"/>
    </source>
</evidence>
<dbReference type="PANTHER" id="PTHR32309">
    <property type="entry name" value="TYROSINE-PROTEIN KINASE"/>
    <property type="match status" value="1"/>
</dbReference>
<name>A0ABQ1I3S0_9ALTE</name>
<sequence length="731" mass="81350">MTKASEQAPLNLSVYLTVLLKRSHYVVLVGFIVGALSYLLARTLPVQYSANATLLIEAQANKAVSIKDAYDFDTNKKEYYLTQFELLKSRALAEKVIDKLDLKHSPAFLAPSYPEGIVLIVNKAKALKSQLLTFFGLEEPSYSSTTNEPESDNQDLVKQLQSNLTISPIRKTQLVVISYQASTPQLAADIVNTLGQAYIESSLDVQTKVTQQAYFWLSDKVAELNSAVTLSETKLADFLESEKLVDSSGIDSLLNAELTRLTEQLAEVRNRRIAAASIDQLLKVNKNVSVDQLSTIPAISNHPQVRDIRVSQLETEKYVSELSKRYGPKHDKLIQAKAQLQALNQKAKQIISTLAQGIENELNSTKQQEITLKRELENKKSEFQEFTKKRARYQALTEELASNRKLYNLFLTRQKETSATQGLTAAVARFVDYAIAPKLPSGPNKKKWVAVFSIIGMFCAAICFFTRDLFYSHFRHAGDVQQHLEVNPIGLVPKVPPKSLQLTNWSTTISGFNQQPQFNEAVKDLRTALILTPEEQQKRILITSSFSGEGKTSLSISLALSMSKLKKVLLIDADLRNPNIGKAFGLKPSQPGLSNLIVMDINLDELIINHTESGLALIPAGLVTHNPQEFLASPRFGLLLKKLEQRYDHIIIDSSPIGPVSDSLLIGQHVNSALFVIKTNSTPVMKVHQALSRLTQHKIPVSGVVLNQILKKQRQYNVGYGYGYDYQTGQA</sequence>
<dbReference type="Proteomes" id="UP000651977">
    <property type="component" value="Unassembled WGS sequence"/>
</dbReference>
<gene>
    <name evidence="20" type="ORF">GCM10007414_27130</name>
</gene>
<evidence type="ECO:0000256" key="4">
    <source>
        <dbReference type="ARBA" id="ARBA00011903"/>
    </source>
</evidence>
<feature type="domain" description="AAA" evidence="19">
    <location>
        <begin position="539"/>
        <end position="657"/>
    </location>
</feature>
<dbReference type="EC" id="2.7.10.2" evidence="4"/>
<dbReference type="InterPro" id="IPR050445">
    <property type="entry name" value="Bact_polysacc_biosynth/exp"/>
</dbReference>
<keyword evidence="5" id="KW-1003">Cell membrane</keyword>
<dbReference type="InterPro" id="IPR025669">
    <property type="entry name" value="AAA_dom"/>
</dbReference>
<feature type="domain" description="Polysaccharide chain length determinant N-terminal" evidence="18">
    <location>
        <begin position="11"/>
        <end position="100"/>
    </location>
</feature>
<evidence type="ECO:0000256" key="10">
    <source>
        <dbReference type="ARBA" id="ARBA00022777"/>
    </source>
</evidence>
<dbReference type="NCBIfam" id="TIGR01007">
    <property type="entry name" value="eps_fam"/>
    <property type="match status" value="1"/>
</dbReference>
<evidence type="ECO:0000256" key="11">
    <source>
        <dbReference type="ARBA" id="ARBA00022840"/>
    </source>
</evidence>
<evidence type="ECO:0000256" key="17">
    <source>
        <dbReference type="SAM" id="Phobius"/>
    </source>
</evidence>
<evidence type="ECO:0000256" key="13">
    <source>
        <dbReference type="ARBA" id="ARBA00023136"/>
    </source>
</evidence>
<evidence type="ECO:0000256" key="7">
    <source>
        <dbReference type="ARBA" id="ARBA00022679"/>
    </source>
</evidence>
<keyword evidence="6" id="KW-0997">Cell inner membrane</keyword>
<dbReference type="EMBL" id="BMDY01000016">
    <property type="protein sequence ID" value="GGB12283.1"/>
    <property type="molecule type" value="Genomic_DNA"/>
</dbReference>
<dbReference type="Gene3D" id="3.40.50.300">
    <property type="entry name" value="P-loop containing nucleotide triphosphate hydrolases"/>
    <property type="match status" value="1"/>
</dbReference>
<keyword evidence="21" id="KW-1185">Reference proteome</keyword>
<dbReference type="SUPFAM" id="SSF52540">
    <property type="entry name" value="P-loop containing nucleoside triphosphate hydrolases"/>
    <property type="match status" value="1"/>
</dbReference>
<evidence type="ECO:0000313" key="21">
    <source>
        <dbReference type="Proteomes" id="UP000651977"/>
    </source>
</evidence>
<keyword evidence="13 17" id="KW-0472">Membrane</keyword>
<keyword evidence="16" id="KW-0175">Coiled coil</keyword>
<keyword evidence="11" id="KW-0067">ATP-binding</keyword>
<comment type="similarity">
    <text evidence="3">Belongs to the etk/wzc family.</text>
</comment>
<accession>A0ABQ1I3S0</accession>
<dbReference type="InterPro" id="IPR003856">
    <property type="entry name" value="LPS_length_determ_N"/>
</dbReference>
<proteinExistence type="inferred from homology"/>
<dbReference type="Pfam" id="PF02706">
    <property type="entry name" value="Wzz"/>
    <property type="match status" value="1"/>
</dbReference>
<evidence type="ECO:0000259" key="19">
    <source>
        <dbReference type="Pfam" id="PF13614"/>
    </source>
</evidence>
<evidence type="ECO:0000259" key="18">
    <source>
        <dbReference type="Pfam" id="PF02706"/>
    </source>
</evidence>
<protein>
    <recommendedName>
        <fullName evidence="4">non-specific protein-tyrosine kinase</fullName>
        <ecNumber evidence="4">2.7.10.2</ecNumber>
    </recommendedName>
</protein>
<keyword evidence="10" id="KW-0418">Kinase</keyword>
<keyword evidence="12 17" id="KW-1133">Transmembrane helix</keyword>
<comment type="subcellular location">
    <subcellularLocation>
        <location evidence="1">Cell inner membrane</location>
        <topology evidence="1">Multi-pass membrane protein</topology>
    </subcellularLocation>
</comment>
<keyword evidence="9" id="KW-0547">Nucleotide-binding</keyword>
<dbReference type="PANTHER" id="PTHR32309:SF13">
    <property type="entry name" value="FERRIC ENTEROBACTIN TRANSPORT PROTEIN FEPE"/>
    <property type="match status" value="1"/>
</dbReference>
<reference evidence="21" key="1">
    <citation type="journal article" date="2019" name="Int. J. Syst. Evol. Microbiol.">
        <title>The Global Catalogue of Microorganisms (GCM) 10K type strain sequencing project: providing services to taxonomists for standard genome sequencing and annotation.</title>
        <authorList>
            <consortium name="The Broad Institute Genomics Platform"/>
            <consortium name="The Broad Institute Genome Sequencing Center for Infectious Disease"/>
            <person name="Wu L."/>
            <person name="Ma J."/>
        </authorList>
    </citation>
    <scope>NUCLEOTIDE SEQUENCE [LARGE SCALE GENOMIC DNA]</scope>
    <source>
        <strain evidence="21">CGMCC 1.10131</strain>
    </source>
</reference>
<evidence type="ECO:0000256" key="15">
    <source>
        <dbReference type="ARBA" id="ARBA00051245"/>
    </source>
</evidence>
<evidence type="ECO:0000256" key="14">
    <source>
        <dbReference type="ARBA" id="ARBA00023137"/>
    </source>
</evidence>
<evidence type="ECO:0000256" key="8">
    <source>
        <dbReference type="ARBA" id="ARBA00022692"/>
    </source>
</evidence>
<dbReference type="InterPro" id="IPR027417">
    <property type="entry name" value="P-loop_NTPase"/>
</dbReference>
<keyword evidence="8 17" id="KW-0812">Transmembrane</keyword>
<evidence type="ECO:0000256" key="5">
    <source>
        <dbReference type="ARBA" id="ARBA00022475"/>
    </source>
</evidence>
<comment type="similarity">
    <text evidence="2">Belongs to the CpsD/CapB family.</text>
</comment>
<evidence type="ECO:0000313" key="20">
    <source>
        <dbReference type="EMBL" id="GGB12283.1"/>
    </source>
</evidence>
<comment type="catalytic activity">
    <reaction evidence="15">
        <text>L-tyrosyl-[protein] + ATP = O-phospho-L-tyrosyl-[protein] + ADP + H(+)</text>
        <dbReference type="Rhea" id="RHEA:10596"/>
        <dbReference type="Rhea" id="RHEA-COMP:10136"/>
        <dbReference type="Rhea" id="RHEA-COMP:20101"/>
        <dbReference type="ChEBI" id="CHEBI:15378"/>
        <dbReference type="ChEBI" id="CHEBI:30616"/>
        <dbReference type="ChEBI" id="CHEBI:46858"/>
        <dbReference type="ChEBI" id="CHEBI:61978"/>
        <dbReference type="ChEBI" id="CHEBI:456216"/>
        <dbReference type="EC" id="2.7.10.2"/>
    </reaction>
</comment>
<evidence type="ECO:0000256" key="2">
    <source>
        <dbReference type="ARBA" id="ARBA00007316"/>
    </source>
</evidence>
<evidence type="ECO:0000256" key="1">
    <source>
        <dbReference type="ARBA" id="ARBA00004429"/>
    </source>
</evidence>
<organism evidence="20 21">
    <name type="scientific">Agarivorans gilvus</name>
    <dbReference type="NCBI Taxonomy" id="680279"/>
    <lineage>
        <taxon>Bacteria</taxon>
        <taxon>Pseudomonadati</taxon>
        <taxon>Pseudomonadota</taxon>
        <taxon>Gammaproteobacteria</taxon>
        <taxon>Alteromonadales</taxon>
        <taxon>Alteromonadaceae</taxon>
        <taxon>Agarivorans</taxon>
    </lineage>
</organism>
<keyword evidence="7" id="KW-0808">Transferase</keyword>
<evidence type="ECO:0000256" key="16">
    <source>
        <dbReference type="SAM" id="Coils"/>
    </source>
</evidence>
<evidence type="ECO:0000256" key="3">
    <source>
        <dbReference type="ARBA" id="ARBA00008883"/>
    </source>
</evidence>